<dbReference type="InterPro" id="IPR018490">
    <property type="entry name" value="cNMP-bd_dom_sf"/>
</dbReference>
<evidence type="ECO:0000256" key="1">
    <source>
        <dbReference type="ARBA" id="ARBA00023015"/>
    </source>
</evidence>
<evidence type="ECO:0000256" key="2">
    <source>
        <dbReference type="ARBA" id="ARBA00023125"/>
    </source>
</evidence>
<dbReference type="PANTHER" id="PTHR24567">
    <property type="entry name" value="CRP FAMILY TRANSCRIPTIONAL REGULATORY PROTEIN"/>
    <property type="match status" value="1"/>
</dbReference>
<sequence length="234" mass="27585">MTSPIQELLPVSILDQSKVLTFNNNETIIQENQNLDYLFYILKGRAKIYHNTENGKTILLHFLNQNDWIGELTFLEIEEKTKYVAAIGTVEVLAIPKKIVTSKLLNDPYFLKELSQFIGKKLLERTNHLIKNQGYHLKYRLATLIIDLSHHQIYCEKHTTIVDYLGVSYRHLLQIFKEFQEEGYLEKIGRQTYIIDYHKLKKLYIFNNPNCQIKLDYLYCSEKLDTVFDSLGIF</sequence>
<dbReference type="GO" id="GO:0003677">
    <property type="term" value="F:DNA binding"/>
    <property type="evidence" value="ECO:0007669"/>
    <property type="project" value="UniProtKB-KW"/>
</dbReference>
<reference evidence="5 6" key="1">
    <citation type="submission" date="2017-07" db="EMBL/GenBank/DDBJ databases">
        <title>Streptococcus pluranimalium as cause of bovine abortion.</title>
        <authorList>
            <person name="Rodriguez Campos S."/>
            <person name="Gobeli Brawand S."/>
            <person name="Brodard I."/>
            <person name="Rychener L."/>
            <person name="Perreten V."/>
        </authorList>
    </citation>
    <scope>NUCLEOTIDE SEQUENCE [LARGE SCALE GENOMIC DNA]</scope>
    <source>
        <strain evidence="5 6">14A0014</strain>
    </source>
</reference>
<evidence type="ECO:0000313" key="6">
    <source>
        <dbReference type="Proteomes" id="UP000255411"/>
    </source>
</evidence>
<evidence type="ECO:0000313" key="5">
    <source>
        <dbReference type="EMBL" id="AXJ14171.1"/>
    </source>
</evidence>
<dbReference type="InterPro" id="IPR036390">
    <property type="entry name" value="WH_DNA-bd_sf"/>
</dbReference>
<dbReference type="Pfam" id="PF13545">
    <property type="entry name" value="HTH_Crp_2"/>
    <property type="match status" value="1"/>
</dbReference>
<dbReference type="EMBL" id="CP022601">
    <property type="protein sequence ID" value="AXJ14171.1"/>
    <property type="molecule type" value="Genomic_DNA"/>
</dbReference>
<dbReference type="PANTHER" id="PTHR24567:SF26">
    <property type="entry name" value="REGULATORY PROTEIN YEIL"/>
    <property type="match status" value="1"/>
</dbReference>
<dbReference type="GO" id="GO:0003700">
    <property type="term" value="F:DNA-binding transcription factor activity"/>
    <property type="evidence" value="ECO:0007669"/>
    <property type="project" value="TreeGrafter"/>
</dbReference>
<proteinExistence type="predicted"/>
<feature type="domain" description="Cyclic nucleotide-binding" evidence="4">
    <location>
        <begin position="1"/>
        <end position="98"/>
    </location>
</feature>
<dbReference type="Gene3D" id="2.60.120.10">
    <property type="entry name" value="Jelly Rolls"/>
    <property type="match status" value="1"/>
</dbReference>
<dbReference type="SUPFAM" id="SSF46785">
    <property type="entry name" value="Winged helix' DNA-binding domain"/>
    <property type="match status" value="1"/>
</dbReference>
<dbReference type="SMART" id="SM00100">
    <property type="entry name" value="cNMP"/>
    <property type="match status" value="1"/>
</dbReference>
<gene>
    <name evidence="5" type="primary">yeiL_2</name>
    <name evidence="5" type="ORF">Sp14A_22890</name>
</gene>
<dbReference type="InterPro" id="IPR000595">
    <property type="entry name" value="cNMP-bd_dom"/>
</dbReference>
<dbReference type="InterPro" id="IPR050397">
    <property type="entry name" value="Env_Response_Regulators"/>
</dbReference>
<organism evidence="5 6">
    <name type="scientific">Streptococcus pluranimalium</name>
    <dbReference type="NCBI Taxonomy" id="82348"/>
    <lineage>
        <taxon>Bacteria</taxon>
        <taxon>Bacillati</taxon>
        <taxon>Bacillota</taxon>
        <taxon>Bacilli</taxon>
        <taxon>Lactobacillales</taxon>
        <taxon>Streptococcaceae</taxon>
        <taxon>Streptococcus</taxon>
    </lineage>
</organism>
<protein>
    <submittedName>
        <fullName evidence="5">Regulatory protein YeiL</fullName>
    </submittedName>
</protein>
<name>A0A345VN69_9STRE</name>
<dbReference type="RefSeq" id="WP_240314769.1">
    <property type="nucleotide sequence ID" value="NZ_CP022601.1"/>
</dbReference>
<keyword evidence="2" id="KW-0238">DNA-binding</keyword>
<dbReference type="PROSITE" id="PS50042">
    <property type="entry name" value="CNMP_BINDING_3"/>
    <property type="match status" value="1"/>
</dbReference>
<dbReference type="GO" id="GO:0005829">
    <property type="term" value="C:cytosol"/>
    <property type="evidence" value="ECO:0007669"/>
    <property type="project" value="TreeGrafter"/>
</dbReference>
<accession>A0A345VN69</accession>
<keyword evidence="1" id="KW-0805">Transcription regulation</keyword>
<dbReference type="SUPFAM" id="SSF51206">
    <property type="entry name" value="cAMP-binding domain-like"/>
    <property type="match status" value="1"/>
</dbReference>
<keyword evidence="3" id="KW-0804">Transcription</keyword>
<dbReference type="InterPro" id="IPR012318">
    <property type="entry name" value="HTH_CRP"/>
</dbReference>
<dbReference type="CDD" id="cd00038">
    <property type="entry name" value="CAP_ED"/>
    <property type="match status" value="1"/>
</dbReference>
<dbReference type="InterPro" id="IPR014710">
    <property type="entry name" value="RmlC-like_jellyroll"/>
</dbReference>
<dbReference type="Proteomes" id="UP000255411">
    <property type="component" value="Chromosome"/>
</dbReference>
<evidence type="ECO:0000256" key="3">
    <source>
        <dbReference type="ARBA" id="ARBA00023163"/>
    </source>
</evidence>
<dbReference type="Pfam" id="PF00027">
    <property type="entry name" value="cNMP_binding"/>
    <property type="match status" value="1"/>
</dbReference>
<dbReference type="AlphaFoldDB" id="A0A345VN69"/>
<dbReference type="NCBIfam" id="NF007707">
    <property type="entry name" value="PRK10402.1"/>
    <property type="match status" value="1"/>
</dbReference>
<evidence type="ECO:0000259" key="4">
    <source>
        <dbReference type="PROSITE" id="PS50042"/>
    </source>
</evidence>